<sequence length="698" mass="72726">MVDRRPPRGTRRLWSWARRATVPVVCVVTVVALGRTGALVDAEIINVKVTRSIDATSIAAKHDVRVTMQNAGTAAESSFFLAFPAVDAVGDVVVTRGDEASPKPLTVNPVEAAEGPRASDAVTAASAAGASLYRVSLPDGLGAGATEAVRVRYNIGDSLTPVPATLRQGESQYVRWSGAARWMSPYATRKIVTTVTVSPSGLTSMPTEPSPVSVSGPKVTAGPYVDVPAYGGGSFPPLRLRFLLNQPMVVADRFVKTITVSHTGPTHVREAYWLSNAAATHEGPWSRLDYARSPGATSPTALHSTWLRLPSAASDVQYRDLIGNVTSSRLRLPRAATSSSTGGRPLMLTLRYPMVGGWKDHFWVDYTLPMSAIVRTSPTDPSRHSLELLAYGSSWATELPVRDMELRVALPALASVLAVSGPTGGGGGGAGWAISQDNTPGTLSPGGRPTLVFRATHVASGSASTVVPGASPTDKVVIHYFYGLGGLLAAPAAVAAALVTALTALLVARRTHLSLTPPSAGEMALTSMTNNTLVTARKAAGELAAVLLGIDDHVSRGASTLSRDWPSAAVAEVAALDADARRHEAELVELSAQLAVAASGGRKAPRQTRDAVSDMKGLSASSGAVAAARVASARIDGVVRKCAAKREALARAAARRQGVDVGEVDPTAFAEECRDVVFPIVDGLTGAIDTAVRDMLDC</sequence>
<evidence type="ECO:0000313" key="1">
    <source>
        <dbReference type="EMBL" id="KAK1868560.1"/>
    </source>
</evidence>
<evidence type="ECO:0000313" key="2">
    <source>
        <dbReference type="Proteomes" id="UP000798662"/>
    </source>
</evidence>
<dbReference type="Proteomes" id="UP000798662">
    <property type="component" value="Chromosome 3"/>
</dbReference>
<gene>
    <name evidence="1" type="ORF">I4F81_011044</name>
</gene>
<name>A0ACC3CEB5_PYRYE</name>
<proteinExistence type="predicted"/>
<accession>A0ACC3CEB5</accession>
<comment type="caution">
    <text evidence="1">The sequence shown here is derived from an EMBL/GenBank/DDBJ whole genome shotgun (WGS) entry which is preliminary data.</text>
</comment>
<protein>
    <submittedName>
        <fullName evidence="1">Uncharacterized protein</fullName>
    </submittedName>
</protein>
<keyword evidence="2" id="KW-1185">Reference proteome</keyword>
<organism evidence="1 2">
    <name type="scientific">Pyropia yezoensis</name>
    <name type="common">Susabi-nori</name>
    <name type="synonym">Porphyra yezoensis</name>
    <dbReference type="NCBI Taxonomy" id="2788"/>
    <lineage>
        <taxon>Eukaryota</taxon>
        <taxon>Rhodophyta</taxon>
        <taxon>Bangiophyceae</taxon>
        <taxon>Bangiales</taxon>
        <taxon>Bangiaceae</taxon>
        <taxon>Pyropia</taxon>
    </lineage>
</organism>
<reference evidence="1" key="1">
    <citation type="submission" date="2019-11" db="EMBL/GenBank/DDBJ databases">
        <title>Nori genome reveals adaptations in red seaweeds to the harsh intertidal environment.</title>
        <authorList>
            <person name="Wang D."/>
            <person name="Mao Y."/>
        </authorList>
    </citation>
    <scope>NUCLEOTIDE SEQUENCE</scope>
    <source>
        <tissue evidence="1">Gametophyte</tissue>
    </source>
</reference>
<dbReference type="EMBL" id="CM020620">
    <property type="protein sequence ID" value="KAK1868560.1"/>
    <property type="molecule type" value="Genomic_DNA"/>
</dbReference>